<dbReference type="PROSITE" id="PS51257">
    <property type="entry name" value="PROKAR_LIPOPROTEIN"/>
    <property type="match status" value="1"/>
</dbReference>
<protein>
    <recommendedName>
        <fullName evidence="4">Lipoprotein</fullName>
    </recommendedName>
</protein>
<feature type="chain" id="PRO_5045416564" description="Lipoprotein" evidence="1">
    <location>
        <begin position="21"/>
        <end position="149"/>
    </location>
</feature>
<name>A0ABV7Z8Z7_9DEIO</name>
<dbReference type="EMBL" id="JBHRZG010000008">
    <property type="protein sequence ID" value="MFC3832768.1"/>
    <property type="molecule type" value="Genomic_DNA"/>
</dbReference>
<dbReference type="Proteomes" id="UP001595803">
    <property type="component" value="Unassembled WGS sequence"/>
</dbReference>
<evidence type="ECO:0000313" key="3">
    <source>
        <dbReference type="Proteomes" id="UP001595803"/>
    </source>
</evidence>
<sequence length="149" mass="15338">MTRLLSVPLLAALLVSCGSGVVPSGSGELRAAATTPAGSFAFRCDPAAQGGAEVVIGDDMQFSCPSDDARATLTVLLRTVHRPDPEGGTTDEHVVSAVLTVAAPTPGSYAGASNLTSYTRWLNREFSGTFTIPLSGPGRVEGRFGFRAP</sequence>
<evidence type="ECO:0000313" key="2">
    <source>
        <dbReference type="EMBL" id="MFC3832768.1"/>
    </source>
</evidence>
<reference evidence="3" key="1">
    <citation type="journal article" date="2019" name="Int. J. Syst. Evol. Microbiol.">
        <title>The Global Catalogue of Microorganisms (GCM) 10K type strain sequencing project: providing services to taxonomists for standard genome sequencing and annotation.</title>
        <authorList>
            <consortium name="The Broad Institute Genomics Platform"/>
            <consortium name="The Broad Institute Genome Sequencing Center for Infectious Disease"/>
            <person name="Wu L."/>
            <person name="Ma J."/>
        </authorList>
    </citation>
    <scope>NUCLEOTIDE SEQUENCE [LARGE SCALE GENOMIC DNA]</scope>
    <source>
        <strain evidence="3">CCTCC AB 2017081</strain>
    </source>
</reference>
<keyword evidence="1" id="KW-0732">Signal</keyword>
<dbReference type="RefSeq" id="WP_322473987.1">
    <property type="nucleotide sequence ID" value="NZ_JBHRZG010000008.1"/>
</dbReference>
<keyword evidence="3" id="KW-1185">Reference proteome</keyword>
<gene>
    <name evidence="2" type="ORF">ACFOSB_07855</name>
</gene>
<accession>A0ABV7Z8Z7</accession>
<proteinExistence type="predicted"/>
<feature type="signal peptide" evidence="1">
    <location>
        <begin position="1"/>
        <end position="20"/>
    </location>
</feature>
<comment type="caution">
    <text evidence="2">The sequence shown here is derived from an EMBL/GenBank/DDBJ whole genome shotgun (WGS) entry which is preliminary data.</text>
</comment>
<evidence type="ECO:0008006" key="4">
    <source>
        <dbReference type="Google" id="ProtNLM"/>
    </source>
</evidence>
<organism evidence="2 3">
    <name type="scientific">Deinococcus rufus</name>
    <dbReference type="NCBI Taxonomy" id="2136097"/>
    <lineage>
        <taxon>Bacteria</taxon>
        <taxon>Thermotogati</taxon>
        <taxon>Deinococcota</taxon>
        <taxon>Deinococci</taxon>
        <taxon>Deinococcales</taxon>
        <taxon>Deinococcaceae</taxon>
        <taxon>Deinococcus</taxon>
    </lineage>
</organism>
<evidence type="ECO:0000256" key="1">
    <source>
        <dbReference type="SAM" id="SignalP"/>
    </source>
</evidence>